<accession>A0A1X7VUW1</accession>
<evidence type="ECO:0000256" key="1">
    <source>
        <dbReference type="ARBA" id="ARBA00005641"/>
    </source>
</evidence>
<keyword evidence="2" id="KW-0378">Hydrolase</keyword>
<dbReference type="PROSITE" id="PS51257">
    <property type="entry name" value="PROKAR_LIPOPROTEIN"/>
    <property type="match status" value="1"/>
</dbReference>
<dbReference type="InterPro" id="IPR036514">
    <property type="entry name" value="SGNH_hydro_sf"/>
</dbReference>
<dbReference type="Pfam" id="PF18564">
    <property type="entry name" value="Glyco_hydro_5_C"/>
    <property type="match status" value="1"/>
</dbReference>
<evidence type="ECO:0000256" key="2">
    <source>
        <dbReference type="ARBA" id="ARBA00022801"/>
    </source>
</evidence>
<dbReference type="InterPro" id="IPR041036">
    <property type="entry name" value="GH5_C"/>
</dbReference>
<dbReference type="Gene3D" id="2.60.40.1180">
    <property type="entry name" value="Golgi alpha-mannosidase II"/>
    <property type="match status" value="1"/>
</dbReference>
<dbReference type="OrthoDB" id="10265800at2759"/>
<feature type="chain" id="PRO_5012982379" description="Glycoside hydrolase family 5 domain-containing protein" evidence="4">
    <location>
        <begin position="24"/>
        <end position="819"/>
    </location>
</feature>
<dbReference type="PANTHER" id="PTHR31308:SF3">
    <property type="entry name" value="ENDOGLYCOCERAMIDASE"/>
    <property type="match status" value="1"/>
</dbReference>
<organism evidence="7">
    <name type="scientific">Amphimedon queenslandica</name>
    <name type="common">Sponge</name>
    <dbReference type="NCBI Taxonomy" id="400682"/>
    <lineage>
        <taxon>Eukaryota</taxon>
        <taxon>Metazoa</taxon>
        <taxon>Porifera</taxon>
        <taxon>Demospongiae</taxon>
        <taxon>Heteroscleromorpha</taxon>
        <taxon>Haplosclerida</taxon>
        <taxon>Niphatidae</taxon>
        <taxon>Amphimedon</taxon>
    </lineage>
</organism>
<dbReference type="InterPro" id="IPR001547">
    <property type="entry name" value="Glyco_hydro_5"/>
</dbReference>
<dbReference type="GO" id="GO:0004553">
    <property type="term" value="F:hydrolase activity, hydrolyzing O-glycosyl compounds"/>
    <property type="evidence" value="ECO:0007669"/>
    <property type="project" value="InterPro"/>
</dbReference>
<dbReference type="PANTHER" id="PTHR31308">
    <property type="match status" value="1"/>
</dbReference>
<dbReference type="GO" id="GO:1901136">
    <property type="term" value="P:carbohydrate derivative catabolic process"/>
    <property type="evidence" value="ECO:0007669"/>
    <property type="project" value="UniProtKB-ARBA"/>
</dbReference>
<comment type="similarity">
    <text evidence="1">Belongs to the glycosyl hydrolase 5 (cellulase A) family.</text>
</comment>
<name>A0A1X7VUW1_AMPQE</name>
<dbReference type="SUPFAM" id="SSF51445">
    <property type="entry name" value="(Trans)glycosidases"/>
    <property type="match status" value="1"/>
</dbReference>
<feature type="domain" description="Glycoside hydrolase family 5" evidence="5">
    <location>
        <begin position="213"/>
        <end position="412"/>
    </location>
</feature>
<keyword evidence="3" id="KW-0326">Glycosidase</keyword>
<dbReference type="GO" id="GO:0016298">
    <property type="term" value="F:lipase activity"/>
    <property type="evidence" value="ECO:0007669"/>
    <property type="project" value="InterPro"/>
</dbReference>
<keyword evidence="4" id="KW-0732">Signal</keyword>
<dbReference type="InParanoid" id="A0A1X7VUW1"/>
<proteinExistence type="inferred from homology"/>
<dbReference type="InterPro" id="IPR017853">
    <property type="entry name" value="GH"/>
</dbReference>
<dbReference type="AlphaFoldDB" id="A0A1X7VUW1"/>
<protein>
    <recommendedName>
        <fullName evidence="8">Glycoside hydrolase family 5 domain-containing protein</fullName>
    </recommendedName>
</protein>
<evidence type="ECO:0000259" key="6">
    <source>
        <dbReference type="Pfam" id="PF18564"/>
    </source>
</evidence>
<dbReference type="InterPro" id="IPR052066">
    <property type="entry name" value="Glycosphingolipid_Hydrolases"/>
</dbReference>
<dbReference type="Pfam" id="PF00150">
    <property type="entry name" value="Cellulase"/>
    <property type="match status" value="2"/>
</dbReference>
<feature type="signal peptide" evidence="4">
    <location>
        <begin position="1"/>
        <end position="23"/>
    </location>
</feature>
<sequence length="819" mass="92526">MANKVVILATSLLFLSCSRPQTASEGDSDKCCFKVDEKTKQIIDSDGKARLFHGVNIVFKSFPFHPNNGSTFDPEYSLNEEDIQFLSDNGFNVVRFYVAWPGVEPVKDQYNSTYLDVIEDFVNKLGKKGIYSILDCHQDLWSRKFCGEGAPDYAALYENRSIKPLPFPELFPQLSPFKVDPATGYPYPKDCQKHSFFTYYFSDAVGKSVQSLFDNEQDIQERFGLFWGKVAQKFSSNPYVLGYELLNEPWAGDIYSHIDQTEPSVADKKNLQPLYSKLHNAIRQYDTEHIIFFEPTVIFTSLPDKKFSSTGLTEGPGGPDYNDRQVYSYHMYCIIMDSMGQPSNAFLCDLLDEDLFNIRMSDLQKLSTGGFMTEWGAYTALSPGSAAMSDALELMKLADSHLQSWSYWQYKGYGDFTTQSDTDEGLYYKNGTVQAEKLKLLSRTYAHAVSGRFLNTSFDQVTSKFSLTFEADTSVKSTTDCLIYLNEKLYYPNGYNVIVHPNASMKVFKAPNQVTLNFTSDAIDGQVNSFISFGVPVFCSDFNCTSLPPLSRQAGTVHELRPQDIKVVMAFGDSITAGFSMKGIHGLDTIYEYRGLSWSIGGDPNATTIPGFLKTYTPDLIGASLKSHILEFCYGDACIPDQHRPSEDVFNAAQTGAMLSNVNKEEYKYLYEQVSKVYEKTKDSDYCLTFHRLFAIECFCLFDPDDGAKWRQIVDDHVVQYNERIRKVADDYKQKNYTEFAVIAQPGLRDGTAANVPFDFFSTFDCFHPSVKGHEAFAKVVWNNMLTPAAKKSTTFDHEAPYICPTIFAMRSLHSCFIG</sequence>
<dbReference type="InterPro" id="IPR013780">
    <property type="entry name" value="Glyco_hydro_b"/>
</dbReference>
<feature type="domain" description="Glycoside hydrolase family 5 C-terminal" evidence="6">
    <location>
        <begin position="443"/>
        <end position="525"/>
    </location>
</feature>
<dbReference type="SUPFAM" id="SSF52266">
    <property type="entry name" value="SGNH hydrolase"/>
    <property type="match status" value="1"/>
</dbReference>
<evidence type="ECO:0000256" key="3">
    <source>
        <dbReference type="ARBA" id="ARBA00023295"/>
    </source>
</evidence>
<evidence type="ECO:0000313" key="7">
    <source>
        <dbReference type="EnsemblMetazoa" id="Aqu2.1.43907_001"/>
    </source>
</evidence>
<dbReference type="PROSITE" id="PS01098">
    <property type="entry name" value="LIPASE_GDSL_SER"/>
    <property type="match status" value="1"/>
</dbReference>
<evidence type="ECO:0008006" key="8">
    <source>
        <dbReference type="Google" id="ProtNLM"/>
    </source>
</evidence>
<reference evidence="7" key="1">
    <citation type="submission" date="2017-05" db="UniProtKB">
        <authorList>
            <consortium name="EnsemblMetazoa"/>
        </authorList>
    </citation>
    <scope>IDENTIFICATION</scope>
</reference>
<feature type="domain" description="Glycoside hydrolase family 5" evidence="5">
    <location>
        <begin position="74"/>
        <end position="143"/>
    </location>
</feature>
<dbReference type="InterPro" id="IPR008265">
    <property type="entry name" value="Lipase_GDSL_AS"/>
</dbReference>
<dbReference type="EnsemblMetazoa" id="Aqu2.1.43907_001">
    <property type="protein sequence ID" value="Aqu2.1.43907_001"/>
    <property type="gene ID" value="Aqu2.1.43907"/>
</dbReference>
<dbReference type="GO" id="GO:0016042">
    <property type="term" value="P:lipid catabolic process"/>
    <property type="evidence" value="ECO:0007669"/>
    <property type="project" value="UniProtKB-ARBA"/>
</dbReference>
<evidence type="ECO:0000256" key="4">
    <source>
        <dbReference type="SAM" id="SignalP"/>
    </source>
</evidence>
<evidence type="ECO:0000259" key="5">
    <source>
        <dbReference type="Pfam" id="PF00150"/>
    </source>
</evidence>
<dbReference type="Gene3D" id="3.40.50.1110">
    <property type="entry name" value="SGNH hydrolase"/>
    <property type="match status" value="1"/>
</dbReference>
<dbReference type="GO" id="GO:0000272">
    <property type="term" value="P:polysaccharide catabolic process"/>
    <property type="evidence" value="ECO:0007669"/>
    <property type="project" value="InterPro"/>
</dbReference>
<dbReference type="Gene3D" id="3.20.20.80">
    <property type="entry name" value="Glycosidases"/>
    <property type="match status" value="1"/>
</dbReference>